<dbReference type="PANTHER" id="PTHR45866:SF12">
    <property type="entry name" value="DNA TOPOISOMERASE 4 SUBUNIT B"/>
    <property type="match status" value="1"/>
</dbReference>
<dbReference type="CDD" id="cd16928">
    <property type="entry name" value="HATPase_GyrB-like"/>
    <property type="match status" value="1"/>
</dbReference>
<dbReference type="PROSITE" id="PS50880">
    <property type="entry name" value="TOPRIM"/>
    <property type="match status" value="1"/>
</dbReference>
<keyword evidence="4" id="KW-0479">Metal-binding</keyword>
<dbReference type="EC" id="5.6.2.2" evidence="3"/>
<dbReference type="Pfam" id="PF01751">
    <property type="entry name" value="Toprim"/>
    <property type="match status" value="1"/>
</dbReference>
<dbReference type="GO" id="GO:0034335">
    <property type="term" value="F:DNA negative supercoiling activity"/>
    <property type="evidence" value="ECO:0007669"/>
    <property type="project" value="UniProtKB-ARBA"/>
</dbReference>
<dbReference type="InterPro" id="IPR000565">
    <property type="entry name" value="Topo_IIA_B"/>
</dbReference>
<comment type="cofactor">
    <cofactor evidence="2">
        <name>Mg(2+)</name>
        <dbReference type="ChEBI" id="CHEBI:18420"/>
    </cofactor>
</comment>
<dbReference type="InterPro" id="IPR013760">
    <property type="entry name" value="Topo_IIA-like_dom_sf"/>
</dbReference>
<organism evidence="9 10">
    <name type="scientific">Candidatus Limadaptatus stercoripullorum</name>
    <dbReference type="NCBI Taxonomy" id="2840846"/>
    <lineage>
        <taxon>Bacteria</taxon>
        <taxon>Bacillati</taxon>
        <taxon>Bacillota</taxon>
        <taxon>Clostridia</taxon>
        <taxon>Eubacteriales</taxon>
        <taxon>Candidatus Limadaptatus</taxon>
    </lineage>
</organism>
<dbReference type="PRINTS" id="PR00418">
    <property type="entry name" value="TPI2FAMILY"/>
</dbReference>
<dbReference type="GO" id="GO:0003677">
    <property type="term" value="F:DNA binding"/>
    <property type="evidence" value="ECO:0007669"/>
    <property type="project" value="UniProtKB-KW"/>
</dbReference>
<evidence type="ECO:0000313" key="9">
    <source>
        <dbReference type="EMBL" id="HIU99397.1"/>
    </source>
</evidence>
<dbReference type="GO" id="GO:0006265">
    <property type="term" value="P:DNA topological change"/>
    <property type="evidence" value="ECO:0007669"/>
    <property type="project" value="InterPro"/>
</dbReference>
<evidence type="ECO:0000256" key="6">
    <source>
        <dbReference type="ARBA" id="ARBA00023125"/>
    </source>
</evidence>
<feature type="domain" description="Toprim" evidence="8">
    <location>
        <begin position="434"/>
        <end position="548"/>
    </location>
</feature>
<sequence length="656" mass="72704">MAGSDYKAGDIRVLEGLDAVRKRPGMYIGTTGVKGLHHILWEIIDNSVDEVANGYGDTVTICMLGDNVMRVSDNGRGIPVDKHPKLRISGVEVVFTQLHAGAKFDSGQYAYSGGLHGVGASVTNALSEWLTVDVCRDGKKYRAEFHSPVVAGKIKSGVVKTPLTYIGQTKDRGSLVTFKADTRVFGDEKYDYDTILERMREVAYLNKGIKIVIRDDRTPLEGGSGRQDTLCYAGGIADYVQYMNEGRAVLYDKPLYVEAKEEHFEVAVAIQHTDGYAEHIYSYVNNIPTPEGGTHEAGFKSAVTKVFNDFARRNNILKEKQANLLGEDFREGMVAVITVRMQNVQFEGQTKSKLGNPEVRSKVENLISERLDALIAMRGFKSSAEKIVAKAMGAARSREAAKRAKDIARQQNKLNGSNLVGKLSSCTGRNAAANELFIVEGDSAGGSAKQARDRSFQAILPLRGKPLNVEKAPLEKILANEELSTIISALGTGIEPQFDIDDLKYGKVIILADADQDGAHIRALLLTFFFRYMRPLIMGGHVYIGMPPLYKMQRKDEVRYFYDDAALEEGRKEMGKNALLQRFKGLGEMNPEQLWDTTMDPARRTLTRVTIEDAAVADRRISILMGDDSAVRKDYIYRYADFNRVDDFAVGDEEGR</sequence>
<evidence type="ECO:0000313" key="10">
    <source>
        <dbReference type="Proteomes" id="UP000886857"/>
    </source>
</evidence>
<dbReference type="GO" id="GO:0046872">
    <property type="term" value="F:metal ion binding"/>
    <property type="evidence" value="ECO:0007669"/>
    <property type="project" value="UniProtKB-KW"/>
</dbReference>
<keyword evidence="5" id="KW-0460">Magnesium</keyword>
<dbReference type="InterPro" id="IPR013506">
    <property type="entry name" value="Topo_IIA_bsu_dom2"/>
</dbReference>
<dbReference type="Gene3D" id="3.40.50.670">
    <property type="match status" value="1"/>
</dbReference>
<dbReference type="GO" id="GO:0005524">
    <property type="term" value="F:ATP binding"/>
    <property type="evidence" value="ECO:0007669"/>
    <property type="project" value="InterPro"/>
</dbReference>
<dbReference type="SMART" id="SM00387">
    <property type="entry name" value="HATPase_c"/>
    <property type="match status" value="1"/>
</dbReference>
<dbReference type="SUPFAM" id="SSF56719">
    <property type="entry name" value="Type II DNA topoisomerase"/>
    <property type="match status" value="1"/>
</dbReference>
<dbReference type="SMART" id="SM00433">
    <property type="entry name" value="TOP2c"/>
    <property type="match status" value="1"/>
</dbReference>
<dbReference type="AlphaFoldDB" id="A0A9D1NA84"/>
<dbReference type="InterPro" id="IPR002288">
    <property type="entry name" value="DNA_gyrase_B_C"/>
</dbReference>
<dbReference type="NCBIfam" id="NF004189">
    <property type="entry name" value="PRK05644.1"/>
    <property type="match status" value="1"/>
</dbReference>
<dbReference type="PANTHER" id="PTHR45866">
    <property type="entry name" value="DNA GYRASE/TOPOISOMERASE SUBUNIT B"/>
    <property type="match status" value="1"/>
</dbReference>
<dbReference type="InterPro" id="IPR020568">
    <property type="entry name" value="Ribosomal_Su5_D2-typ_SF"/>
</dbReference>
<dbReference type="InterPro" id="IPR003594">
    <property type="entry name" value="HATPase_dom"/>
</dbReference>
<evidence type="ECO:0000256" key="4">
    <source>
        <dbReference type="ARBA" id="ARBA00022723"/>
    </source>
</evidence>
<accession>A0A9D1NA84</accession>
<dbReference type="Pfam" id="PF00986">
    <property type="entry name" value="DNA_gyraseB_C"/>
    <property type="match status" value="1"/>
</dbReference>
<dbReference type="Gene3D" id="3.30.230.10">
    <property type="match status" value="1"/>
</dbReference>
<keyword evidence="7" id="KW-0413">Isomerase</keyword>
<dbReference type="InterPro" id="IPR036890">
    <property type="entry name" value="HATPase_C_sf"/>
</dbReference>
<keyword evidence="6" id="KW-0238">DNA-binding</keyword>
<dbReference type="Pfam" id="PF02518">
    <property type="entry name" value="HATPase_c"/>
    <property type="match status" value="1"/>
</dbReference>
<dbReference type="PRINTS" id="PR01159">
    <property type="entry name" value="DNAGYRASEB"/>
</dbReference>
<dbReference type="PROSITE" id="PS00177">
    <property type="entry name" value="TOPOISOMERASE_II"/>
    <property type="match status" value="1"/>
</dbReference>
<evidence type="ECO:0000256" key="2">
    <source>
        <dbReference type="ARBA" id="ARBA00001946"/>
    </source>
</evidence>
<dbReference type="FunFam" id="3.40.50.670:FF:000001">
    <property type="entry name" value="DNA topoisomerase 2"/>
    <property type="match status" value="1"/>
</dbReference>
<dbReference type="Proteomes" id="UP000886857">
    <property type="component" value="Unassembled WGS sequence"/>
</dbReference>
<evidence type="ECO:0000256" key="3">
    <source>
        <dbReference type="ARBA" id="ARBA00012895"/>
    </source>
</evidence>
<gene>
    <name evidence="9" type="ORF">IAC73_06110</name>
</gene>
<evidence type="ECO:0000256" key="1">
    <source>
        <dbReference type="ARBA" id="ARBA00000185"/>
    </source>
</evidence>
<dbReference type="InterPro" id="IPR013759">
    <property type="entry name" value="Topo_IIA_B_C"/>
</dbReference>
<name>A0A9D1NA84_9FIRM</name>
<evidence type="ECO:0000259" key="8">
    <source>
        <dbReference type="PROSITE" id="PS50880"/>
    </source>
</evidence>
<dbReference type="InterPro" id="IPR014721">
    <property type="entry name" value="Ribsml_uS5_D2-typ_fold_subgr"/>
</dbReference>
<evidence type="ECO:0000256" key="7">
    <source>
        <dbReference type="ARBA" id="ARBA00023235"/>
    </source>
</evidence>
<evidence type="ECO:0000256" key="5">
    <source>
        <dbReference type="ARBA" id="ARBA00022842"/>
    </source>
</evidence>
<dbReference type="Pfam" id="PF00204">
    <property type="entry name" value="DNA_gyraseB"/>
    <property type="match status" value="1"/>
</dbReference>
<dbReference type="SUPFAM" id="SSF54211">
    <property type="entry name" value="Ribosomal protein S5 domain 2-like"/>
    <property type="match status" value="1"/>
</dbReference>
<dbReference type="CDD" id="cd00822">
    <property type="entry name" value="TopoII_Trans_DNA_gyrase"/>
    <property type="match status" value="1"/>
</dbReference>
<protein>
    <recommendedName>
        <fullName evidence="3">DNA topoisomerase (ATP-hydrolyzing)</fullName>
        <ecNumber evidence="3">5.6.2.2</ecNumber>
    </recommendedName>
</protein>
<proteinExistence type="predicted"/>
<comment type="catalytic activity">
    <reaction evidence="1">
        <text>ATP-dependent breakage, passage and rejoining of double-stranded DNA.</text>
        <dbReference type="EC" id="5.6.2.2"/>
    </reaction>
</comment>
<dbReference type="SUPFAM" id="SSF55874">
    <property type="entry name" value="ATPase domain of HSP90 chaperone/DNA topoisomerase II/histidine kinase"/>
    <property type="match status" value="1"/>
</dbReference>
<dbReference type="InterPro" id="IPR018522">
    <property type="entry name" value="TopoIIA_CS"/>
</dbReference>
<reference evidence="9" key="1">
    <citation type="submission" date="2020-10" db="EMBL/GenBank/DDBJ databases">
        <authorList>
            <person name="Gilroy R."/>
        </authorList>
    </citation>
    <scope>NUCLEOTIDE SEQUENCE</scope>
    <source>
        <strain evidence="9">10406</strain>
    </source>
</reference>
<reference evidence="9" key="2">
    <citation type="journal article" date="2021" name="PeerJ">
        <title>Extensive microbial diversity within the chicken gut microbiome revealed by metagenomics and culture.</title>
        <authorList>
            <person name="Gilroy R."/>
            <person name="Ravi A."/>
            <person name="Getino M."/>
            <person name="Pursley I."/>
            <person name="Horton D.L."/>
            <person name="Alikhan N.F."/>
            <person name="Baker D."/>
            <person name="Gharbi K."/>
            <person name="Hall N."/>
            <person name="Watson M."/>
            <person name="Adriaenssens E.M."/>
            <person name="Foster-Nyarko E."/>
            <person name="Jarju S."/>
            <person name="Secka A."/>
            <person name="Antonio M."/>
            <person name="Oren A."/>
            <person name="Chaudhuri R.R."/>
            <person name="La Ragione R."/>
            <person name="Hildebrand F."/>
            <person name="Pallen M.J."/>
        </authorList>
    </citation>
    <scope>NUCLEOTIDE SEQUENCE</scope>
    <source>
        <strain evidence="9">10406</strain>
    </source>
</reference>
<dbReference type="EMBL" id="DVOE01000091">
    <property type="protein sequence ID" value="HIU99397.1"/>
    <property type="molecule type" value="Genomic_DNA"/>
</dbReference>
<comment type="caution">
    <text evidence="9">The sequence shown here is derived from an EMBL/GenBank/DDBJ whole genome shotgun (WGS) entry which is preliminary data.</text>
</comment>
<dbReference type="InterPro" id="IPR001241">
    <property type="entry name" value="Topo_IIA"/>
</dbReference>
<dbReference type="InterPro" id="IPR006171">
    <property type="entry name" value="TOPRIM_dom"/>
</dbReference>
<dbReference type="Gene3D" id="3.30.565.10">
    <property type="entry name" value="Histidine kinase-like ATPase, C-terminal domain"/>
    <property type="match status" value="1"/>
</dbReference>